<dbReference type="Gene3D" id="3.30.70.270">
    <property type="match status" value="1"/>
</dbReference>
<accession>A0A0G0QQ45</accession>
<organism evidence="4 5">
    <name type="scientific">Candidatus Daviesbacteria bacterium GW2011_GWC2_40_12</name>
    <dbReference type="NCBI Taxonomy" id="1618431"/>
    <lineage>
        <taxon>Bacteria</taxon>
        <taxon>Candidatus Daviesiibacteriota</taxon>
    </lineage>
</organism>
<dbReference type="GO" id="GO:0005886">
    <property type="term" value="C:plasma membrane"/>
    <property type="evidence" value="ECO:0007669"/>
    <property type="project" value="TreeGrafter"/>
</dbReference>
<dbReference type="PANTHER" id="PTHR45138:SF9">
    <property type="entry name" value="DIGUANYLATE CYCLASE DGCM-RELATED"/>
    <property type="match status" value="1"/>
</dbReference>
<dbReference type="InterPro" id="IPR050469">
    <property type="entry name" value="Diguanylate_Cyclase"/>
</dbReference>
<evidence type="ECO:0000313" key="4">
    <source>
        <dbReference type="EMBL" id="KKR42228.1"/>
    </source>
</evidence>
<dbReference type="Pfam" id="PF00990">
    <property type="entry name" value="GGDEF"/>
    <property type="match status" value="1"/>
</dbReference>
<evidence type="ECO:0000259" key="3">
    <source>
        <dbReference type="PROSITE" id="PS50887"/>
    </source>
</evidence>
<keyword evidence="1" id="KW-0175">Coiled coil</keyword>
<dbReference type="GO" id="GO:0052621">
    <property type="term" value="F:diguanylate cyclase activity"/>
    <property type="evidence" value="ECO:0007669"/>
    <property type="project" value="TreeGrafter"/>
</dbReference>
<reference evidence="4 5" key="1">
    <citation type="journal article" date="2015" name="Nature">
        <title>rRNA introns, odd ribosomes, and small enigmatic genomes across a large radiation of phyla.</title>
        <authorList>
            <person name="Brown C.T."/>
            <person name="Hug L.A."/>
            <person name="Thomas B.C."/>
            <person name="Sharon I."/>
            <person name="Castelle C.J."/>
            <person name="Singh A."/>
            <person name="Wilkins M.J."/>
            <person name="Williams K.H."/>
            <person name="Banfield J.F."/>
        </authorList>
    </citation>
    <scope>NUCLEOTIDE SEQUENCE [LARGE SCALE GENOMIC DNA]</scope>
</reference>
<dbReference type="PANTHER" id="PTHR45138">
    <property type="entry name" value="REGULATORY COMPONENTS OF SENSORY TRANSDUCTION SYSTEM"/>
    <property type="match status" value="1"/>
</dbReference>
<feature type="region of interest" description="Disordered" evidence="2">
    <location>
        <begin position="1"/>
        <end position="20"/>
    </location>
</feature>
<dbReference type="NCBIfam" id="TIGR00254">
    <property type="entry name" value="GGDEF"/>
    <property type="match status" value="1"/>
</dbReference>
<dbReference type="InterPro" id="IPR000160">
    <property type="entry name" value="GGDEF_dom"/>
</dbReference>
<evidence type="ECO:0000313" key="5">
    <source>
        <dbReference type="Proteomes" id="UP000034881"/>
    </source>
</evidence>
<dbReference type="GO" id="GO:0043709">
    <property type="term" value="P:cell adhesion involved in single-species biofilm formation"/>
    <property type="evidence" value="ECO:0007669"/>
    <property type="project" value="TreeGrafter"/>
</dbReference>
<protein>
    <submittedName>
        <fullName evidence="4">GAF/PAS/GGDEF domain protein</fullName>
    </submittedName>
</protein>
<feature type="coiled-coil region" evidence="1">
    <location>
        <begin position="87"/>
        <end position="117"/>
    </location>
</feature>
<dbReference type="CDD" id="cd01949">
    <property type="entry name" value="GGDEF"/>
    <property type="match status" value="1"/>
</dbReference>
<dbReference type="GO" id="GO:1902201">
    <property type="term" value="P:negative regulation of bacterial-type flagellum-dependent cell motility"/>
    <property type="evidence" value="ECO:0007669"/>
    <property type="project" value="TreeGrafter"/>
</dbReference>
<dbReference type="AlphaFoldDB" id="A0A0G0QQ45"/>
<gene>
    <name evidence="4" type="ORF">UT77_C0003G0023</name>
</gene>
<proteinExistence type="predicted"/>
<feature type="region of interest" description="Disordered" evidence="2">
    <location>
        <begin position="325"/>
        <end position="346"/>
    </location>
</feature>
<evidence type="ECO:0000256" key="2">
    <source>
        <dbReference type="SAM" id="MobiDB-lite"/>
    </source>
</evidence>
<dbReference type="InterPro" id="IPR029787">
    <property type="entry name" value="Nucleotide_cyclase"/>
</dbReference>
<sequence length="346" mass="38818">MAEAAPSQEPSGTPKAPIDSRIPIYADEEFMKFAKTDPNASPEQVHQYMTQSLTNAEKRVRYEDLLAQNLSTGDAIKSGELSPEQFADEATERQLAQEREIAELKREKAAMEQLVDRDPYNPEVLSYNGFYRAMKIRLAICRRNNIQYMVMYAMDIDGFGEYNNRNDTFDEEGQSVVSGNHVEGDKALGLAGGLIKNAVRVEDIVARLHGDEYVVVTNNMHRDERVMVAERMREAIAEMPTLLGTPIPLTASIGMIIIGPELTQRNFKSDEELKEAVDKAYALADRVQYVGAKHAGKNRIGVGDYETGKIQTVVFNKRFTSPPFDYEDPAPIPQSREAILKHTRPS</sequence>
<comment type="caution">
    <text evidence="4">The sequence shown here is derived from an EMBL/GenBank/DDBJ whole genome shotgun (WGS) entry which is preliminary data.</text>
</comment>
<dbReference type="InterPro" id="IPR043128">
    <property type="entry name" value="Rev_trsase/Diguanyl_cyclase"/>
</dbReference>
<evidence type="ECO:0000256" key="1">
    <source>
        <dbReference type="SAM" id="Coils"/>
    </source>
</evidence>
<name>A0A0G0QQ45_9BACT</name>
<dbReference type="SMART" id="SM00267">
    <property type="entry name" value="GGDEF"/>
    <property type="match status" value="1"/>
</dbReference>
<dbReference type="Proteomes" id="UP000034881">
    <property type="component" value="Unassembled WGS sequence"/>
</dbReference>
<dbReference type="PROSITE" id="PS50887">
    <property type="entry name" value="GGDEF"/>
    <property type="match status" value="1"/>
</dbReference>
<dbReference type="EMBL" id="LBYB01000003">
    <property type="protein sequence ID" value="KKR42228.1"/>
    <property type="molecule type" value="Genomic_DNA"/>
</dbReference>
<feature type="domain" description="GGDEF" evidence="3">
    <location>
        <begin position="147"/>
        <end position="305"/>
    </location>
</feature>
<dbReference type="SUPFAM" id="SSF55073">
    <property type="entry name" value="Nucleotide cyclase"/>
    <property type="match status" value="1"/>
</dbReference>